<proteinExistence type="predicted"/>
<accession>T1FPJ6</accession>
<feature type="transmembrane region" description="Helical" evidence="2">
    <location>
        <begin position="176"/>
        <end position="199"/>
    </location>
</feature>
<dbReference type="Proteomes" id="UP000015101">
    <property type="component" value="Unassembled WGS sequence"/>
</dbReference>
<organism evidence="4 5">
    <name type="scientific">Helobdella robusta</name>
    <name type="common">Californian leech</name>
    <dbReference type="NCBI Taxonomy" id="6412"/>
    <lineage>
        <taxon>Eukaryota</taxon>
        <taxon>Metazoa</taxon>
        <taxon>Spiralia</taxon>
        <taxon>Lophotrochozoa</taxon>
        <taxon>Annelida</taxon>
        <taxon>Clitellata</taxon>
        <taxon>Hirudinea</taxon>
        <taxon>Rhynchobdellida</taxon>
        <taxon>Glossiphoniidae</taxon>
        <taxon>Helobdella</taxon>
    </lineage>
</organism>
<sequence length="350" mass="40019">MMVIDIHLLVRPFWIIFIPYFCFNVQRTETQNGRFWKNYYMDASEGEHSCEKIRPIRNDDMSEGDFYIVKSDRYEGKSNQTKQPSECTLAFNLGDRMMSLKVNVWWCEKPFEEPFLAIYSDCEGRRKGLLTSFNCSSKFPTALVNSPTYCLTLYHYRGHIASDYYFSLSVLAMQELFAFPVGTIAALIISGMVLTMIIAKIVCVLTGQDKRLPDRCYLGEDQKKILSNIDPETSYDITSQSQTFLQSNQRASSLKSNPMRKSTTILYSPTQTTSPQHSVHSLRPLQQIQVAATPSTPPSSILRYNRSPRSSYGNNYFPRTSNDLYLDNGQHLHTDTDYDFLDASVTGSPT</sequence>
<keyword evidence="2" id="KW-0812">Transmembrane</keyword>
<name>T1FPJ6_HELRO</name>
<gene>
    <name evidence="4" type="primary">20210743</name>
    <name evidence="3" type="ORF">HELRODRAFT_188009</name>
</gene>
<reference evidence="5" key="1">
    <citation type="submission" date="2012-12" db="EMBL/GenBank/DDBJ databases">
        <authorList>
            <person name="Hellsten U."/>
            <person name="Grimwood J."/>
            <person name="Chapman J.A."/>
            <person name="Shapiro H."/>
            <person name="Aerts A."/>
            <person name="Otillar R.P."/>
            <person name="Terry A.Y."/>
            <person name="Boore J.L."/>
            <person name="Simakov O."/>
            <person name="Marletaz F."/>
            <person name="Cho S.-J."/>
            <person name="Edsinger-Gonzales E."/>
            <person name="Havlak P."/>
            <person name="Kuo D.-H."/>
            <person name="Larsson T."/>
            <person name="Lv J."/>
            <person name="Arendt D."/>
            <person name="Savage R."/>
            <person name="Osoegawa K."/>
            <person name="de Jong P."/>
            <person name="Lindberg D.R."/>
            <person name="Seaver E.C."/>
            <person name="Weisblat D.A."/>
            <person name="Putnam N.H."/>
            <person name="Grigoriev I.V."/>
            <person name="Rokhsar D.S."/>
        </authorList>
    </citation>
    <scope>NUCLEOTIDE SEQUENCE</scope>
</reference>
<keyword evidence="2" id="KW-1133">Transmembrane helix</keyword>
<keyword evidence="5" id="KW-1185">Reference proteome</keyword>
<dbReference type="RefSeq" id="XP_009009569.1">
    <property type="nucleotide sequence ID" value="XM_009011321.1"/>
</dbReference>
<feature type="region of interest" description="Disordered" evidence="1">
    <location>
        <begin position="291"/>
        <end position="314"/>
    </location>
</feature>
<dbReference type="InParanoid" id="T1FPJ6"/>
<protein>
    <submittedName>
        <fullName evidence="3 4">Uncharacterized protein</fullName>
    </submittedName>
</protein>
<dbReference type="GeneID" id="20210743"/>
<evidence type="ECO:0000313" key="4">
    <source>
        <dbReference type="EnsemblMetazoa" id="HelroP188009"/>
    </source>
</evidence>
<evidence type="ECO:0000313" key="3">
    <source>
        <dbReference type="EMBL" id="ESO12849.1"/>
    </source>
</evidence>
<dbReference type="HOGENOM" id="CLU_792933_0_0_1"/>
<evidence type="ECO:0000256" key="2">
    <source>
        <dbReference type="SAM" id="Phobius"/>
    </source>
</evidence>
<dbReference type="EMBL" id="AMQM01000251">
    <property type="status" value="NOT_ANNOTATED_CDS"/>
    <property type="molecule type" value="Genomic_DNA"/>
</dbReference>
<reference evidence="3 5" key="2">
    <citation type="journal article" date="2013" name="Nature">
        <title>Insights into bilaterian evolution from three spiralian genomes.</title>
        <authorList>
            <person name="Simakov O."/>
            <person name="Marletaz F."/>
            <person name="Cho S.J."/>
            <person name="Edsinger-Gonzales E."/>
            <person name="Havlak P."/>
            <person name="Hellsten U."/>
            <person name="Kuo D.H."/>
            <person name="Larsson T."/>
            <person name="Lv J."/>
            <person name="Arendt D."/>
            <person name="Savage R."/>
            <person name="Osoegawa K."/>
            <person name="de Jong P."/>
            <person name="Grimwood J."/>
            <person name="Chapman J.A."/>
            <person name="Shapiro H."/>
            <person name="Aerts A."/>
            <person name="Otillar R.P."/>
            <person name="Terry A.Y."/>
            <person name="Boore J.L."/>
            <person name="Grigoriev I.V."/>
            <person name="Lindberg D.R."/>
            <person name="Seaver E.C."/>
            <person name="Weisblat D.A."/>
            <person name="Putnam N.H."/>
            <person name="Rokhsar D.S."/>
        </authorList>
    </citation>
    <scope>NUCLEOTIDE SEQUENCE</scope>
</reference>
<dbReference type="CTD" id="20210743"/>
<evidence type="ECO:0000313" key="5">
    <source>
        <dbReference type="Proteomes" id="UP000015101"/>
    </source>
</evidence>
<evidence type="ECO:0000256" key="1">
    <source>
        <dbReference type="SAM" id="MobiDB-lite"/>
    </source>
</evidence>
<dbReference type="EMBL" id="KB095811">
    <property type="protein sequence ID" value="ESO12849.1"/>
    <property type="molecule type" value="Genomic_DNA"/>
</dbReference>
<keyword evidence="2" id="KW-0472">Membrane</keyword>
<dbReference type="AlphaFoldDB" id="T1FPJ6"/>
<dbReference type="EnsemblMetazoa" id="HelroT188009">
    <property type="protein sequence ID" value="HelroP188009"/>
    <property type="gene ID" value="HelroG188009"/>
</dbReference>
<dbReference type="OrthoDB" id="10536225at2759"/>
<reference evidence="4" key="3">
    <citation type="submission" date="2015-06" db="UniProtKB">
        <authorList>
            <consortium name="EnsemblMetazoa"/>
        </authorList>
    </citation>
    <scope>IDENTIFICATION</scope>
</reference>
<dbReference type="KEGG" id="hro:HELRODRAFT_188009"/>